<name>A0ABR1FCC9_9ASCO</name>
<keyword evidence="3 6" id="KW-0274">FAD</keyword>
<dbReference type="EC" id="1.8.3.2" evidence="6"/>
<protein>
    <recommendedName>
        <fullName evidence="6">Sulfhydryl oxidase</fullName>
        <ecNumber evidence="6">1.8.3.2</ecNumber>
    </recommendedName>
</protein>
<organism evidence="9 10">
    <name type="scientific">Myxozyma melibiosi</name>
    <dbReference type="NCBI Taxonomy" id="54550"/>
    <lineage>
        <taxon>Eukaryota</taxon>
        <taxon>Fungi</taxon>
        <taxon>Dikarya</taxon>
        <taxon>Ascomycota</taxon>
        <taxon>Saccharomycotina</taxon>
        <taxon>Lipomycetes</taxon>
        <taxon>Lipomycetales</taxon>
        <taxon>Lipomycetaceae</taxon>
        <taxon>Myxozyma</taxon>
    </lineage>
</organism>
<dbReference type="PANTHER" id="PTHR12645:SF0">
    <property type="entry name" value="FAD-LINKED SULFHYDRYL OXIDASE ALR"/>
    <property type="match status" value="1"/>
</dbReference>
<evidence type="ECO:0000256" key="5">
    <source>
        <dbReference type="ARBA" id="ARBA00023157"/>
    </source>
</evidence>
<dbReference type="Pfam" id="PF04777">
    <property type="entry name" value="Evr1_Alr"/>
    <property type="match status" value="1"/>
</dbReference>
<keyword evidence="10" id="KW-1185">Reference proteome</keyword>
<keyword evidence="4 6" id="KW-0560">Oxidoreductase</keyword>
<dbReference type="Gene3D" id="4.10.320.60">
    <property type="match status" value="1"/>
</dbReference>
<evidence type="ECO:0000256" key="4">
    <source>
        <dbReference type="ARBA" id="ARBA00023002"/>
    </source>
</evidence>
<feature type="domain" description="ERV/ALR sulfhydryl oxidase" evidence="8">
    <location>
        <begin position="76"/>
        <end position="178"/>
    </location>
</feature>
<accession>A0ABR1FCC9</accession>
<dbReference type="InterPro" id="IPR039799">
    <property type="entry name" value="ALR/ERV"/>
</dbReference>
<dbReference type="RefSeq" id="XP_064770544.1">
    <property type="nucleotide sequence ID" value="XM_064911490.1"/>
</dbReference>
<feature type="compositionally biased region" description="Basic and acidic residues" evidence="7">
    <location>
        <begin position="19"/>
        <end position="30"/>
    </location>
</feature>
<proteinExistence type="predicted"/>
<keyword evidence="5" id="KW-1015">Disulfide bond</keyword>
<feature type="region of interest" description="Disordered" evidence="7">
    <location>
        <begin position="1"/>
        <end position="40"/>
    </location>
</feature>
<evidence type="ECO:0000313" key="9">
    <source>
        <dbReference type="EMBL" id="KAK7207511.1"/>
    </source>
</evidence>
<gene>
    <name evidence="9" type="ORF">BZA70DRAFT_271499</name>
</gene>
<dbReference type="Gene3D" id="1.20.120.310">
    <property type="entry name" value="ERV/ALR sulfhydryl oxidase domain"/>
    <property type="match status" value="1"/>
</dbReference>
<dbReference type="SUPFAM" id="SSF69000">
    <property type="entry name" value="FAD-dependent thiol oxidase"/>
    <property type="match status" value="1"/>
</dbReference>
<reference evidence="9 10" key="1">
    <citation type="submission" date="2024-03" db="EMBL/GenBank/DDBJ databases">
        <title>Genome-scale model development and genomic sequencing of the oleaginous clade Lipomyces.</title>
        <authorList>
            <consortium name="Lawrence Berkeley National Laboratory"/>
            <person name="Czajka J.J."/>
            <person name="Han Y."/>
            <person name="Kim J."/>
            <person name="Mondo S.J."/>
            <person name="Hofstad B.A."/>
            <person name="Robles A."/>
            <person name="Haridas S."/>
            <person name="Riley R."/>
            <person name="LaButti K."/>
            <person name="Pangilinan J."/>
            <person name="Andreopoulos W."/>
            <person name="Lipzen A."/>
            <person name="Yan J."/>
            <person name="Wang M."/>
            <person name="Ng V."/>
            <person name="Grigoriev I.V."/>
            <person name="Spatafora J.W."/>
            <person name="Magnuson J.K."/>
            <person name="Baker S.E."/>
            <person name="Pomraning K.R."/>
        </authorList>
    </citation>
    <scope>NUCLEOTIDE SEQUENCE [LARGE SCALE GENOMIC DNA]</scope>
    <source>
        <strain evidence="9 10">Phaff 52-87</strain>
    </source>
</reference>
<evidence type="ECO:0000256" key="7">
    <source>
        <dbReference type="SAM" id="MobiDB-lite"/>
    </source>
</evidence>
<sequence>MSEILVEQVDDPPMPPKKGKGDDDSKKPIDPKNLPKGYVLDKDGKPCRTCNSLLDFRKAKGLTGAAALMKPVPKDCPPDVNEIGRSTWTFLHSVAATYPETASAEQQKDMKSFIRIFGNIYPCWFCASDFREYVAKPANEPKVATQEEFGRWLCDAHNDVNKKLGKPVFDCNLWKERWRDGWKDGRCD</sequence>
<dbReference type="GeneID" id="90037002"/>
<comment type="catalytic activity">
    <reaction evidence="6">
        <text>2 R'C(R)SH + O2 = R'C(R)S-S(R)CR' + H2O2</text>
        <dbReference type="Rhea" id="RHEA:17357"/>
        <dbReference type="ChEBI" id="CHEBI:15379"/>
        <dbReference type="ChEBI" id="CHEBI:16240"/>
        <dbReference type="ChEBI" id="CHEBI:16520"/>
        <dbReference type="ChEBI" id="CHEBI:17412"/>
        <dbReference type="EC" id="1.8.3.2"/>
    </reaction>
</comment>
<dbReference type="PROSITE" id="PS51324">
    <property type="entry name" value="ERV_ALR"/>
    <property type="match status" value="1"/>
</dbReference>
<evidence type="ECO:0000256" key="6">
    <source>
        <dbReference type="RuleBase" id="RU371123"/>
    </source>
</evidence>
<dbReference type="Proteomes" id="UP001498771">
    <property type="component" value="Unassembled WGS sequence"/>
</dbReference>
<evidence type="ECO:0000256" key="2">
    <source>
        <dbReference type="ARBA" id="ARBA00022630"/>
    </source>
</evidence>
<keyword evidence="2 6" id="KW-0285">Flavoprotein</keyword>
<comment type="cofactor">
    <cofactor evidence="1 6">
        <name>FAD</name>
        <dbReference type="ChEBI" id="CHEBI:57692"/>
    </cofactor>
</comment>
<evidence type="ECO:0000313" key="10">
    <source>
        <dbReference type="Proteomes" id="UP001498771"/>
    </source>
</evidence>
<evidence type="ECO:0000259" key="8">
    <source>
        <dbReference type="PROSITE" id="PS51324"/>
    </source>
</evidence>
<evidence type="ECO:0000256" key="1">
    <source>
        <dbReference type="ARBA" id="ARBA00001974"/>
    </source>
</evidence>
<comment type="caution">
    <text evidence="9">The sequence shown here is derived from an EMBL/GenBank/DDBJ whole genome shotgun (WGS) entry which is preliminary data.</text>
</comment>
<dbReference type="PANTHER" id="PTHR12645">
    <property type="entry name" value="ALR/ERV"/>
    <property type="match status" value="1"/>
</dbReference>
<dbReference type="InterPro" id="IPR036774">
    <property type="entry name" value="ERV/ALR_sulphydryl_oxid_sf"/>
</dbReference>
<dbReference type="EMBL" id="JBBJBU010000001">
    <property type="protein sequence ID" value="KAK7207511.1"/>
    <property type="molecule type" value="Genomic_DNA"/>
</dbReference>
<dbReference type="InterPro" id="IPR017905">
    <property type="entry name" value="ERV/ALR_sulphydryl_oxidase"/>
</dbReference>
<evidence type="ECO:0000256" key="3">
    <source>
        <dbReference type="ARBA" id="ARBA00022827"/>
    </source>
</evidence>